<evidence type="ECO:0000256" key="2">
    <source>
        <dbReference type="ARBA" id="ARBA00022448"/>
    </source>
</evidence>
<comment type="subcellular location">
    <subcellularLocation>
        <location evidence="1">Periplasm</location>
    </subcellularLocation>
</comment>
<keyword evidence="2" id="KW-0813">Transport</keyword>
<dbReference type="Gene3D" id="3.40.190.10">
    <property type="entry name" value="Periplasmic binding protein-like II"/>
    <property type="match status" value="2"/>
</dbReference>
<proteinExistence type="predicted"/>
<dbReference type="RefSeq" id="WP_319954111.1">
    <property type="nucleotide sequence ID" value="NZ_JAXAVX010000004.1"/>
</dbReference>
<evidence type="ECO:0000313" key="6">
    <source>
        <dbReference type="EMBL" id="MDX8151956.1"/>
    </source>
</evidence>
<accession>A0ABU4VJE1</accession>
<dbReference type="CDD" id="cd13590">
    <property type="entry name" value="PBP2_PotD_PotF_like"/>
    <property type="match status" value="1"/>
</dbReference>
<dbReference type="Proteomes" id="UP001277761">
    <property type="component" value="Unassembled WGS sequence"/>
</dbReference>
<dbReference type="EMBL" id="JAXAVX010000004">
    <property type="protein sequence ID" value="MDX8151956.1"/>
    <property type="molecule type" value="Genomic_DNA"/>
</dbReference>
<dbReference type="InterPro" id="IPR001188">
    <property type="entry name" value="Sperm_putr-bd"/>
</dbReference>
<dbReference type="PANTHER" id="PTHR30222">
    <property type="entry name" value="SPERMIDINE/PUTRESCINE-BINDING PERIPLASMIC PROTEIN"/>
    <property type="match status" value="1"/>
</dbReference>
<keyword evidence="5" id="KW-0472">Membrane</keyword>
<dbReference type="SUPFAM" id="SSF53850">
    <property type="entry name" value="Periplasmic binding protein-like II"/>
    <property type="match status" value="1"/>
</dbReference>
<evidence type="ECO:0000256" key="1">
    <source>
        <dbReference type="ARBA" id="ARBA00004418"/>
    </source>
</evidence>
<organism evidence="6 7">
    <name type="scientific">Patulibacter brassicae</name>
    <dbReference type="NCBI Taxonomy" id="1705717"/>
    <lineage>
        <taxon>Bacteria</taxon>
        <taxon>Bacillati</taxon>
        <taxon>Actinomycetota</taxon>
        <taxon>Thermoleophilia</taxon>
        <taxon>Solirubrobacterales</taxon>
        <taxon>Patulibacteraceae</taxon>
        <taxon>Patulibacter</taxon>
    </lineage>
</organism>
<evidence type="ECO:0000313" key="7">
    <source>
        <dbReference type="Proteomes" id="UP001277761"/>
    </source>
</evidence>
<keyword evidence="4" id="KW-0574">Periplasm</keyword>
<keyword evidence="5" id="KW-0812">Transmembrane</keyword>
<dbReference type="Pfam" id="PF13416">
    <property type="entry name" value="SBP_bac_8"/>
    <property type="match status" value="1"/>
</dbReference>
<sequence length="405" mass="45619">MREDRARLERALERSFLEERHSRRRFLGRGAAAAFLASGMAGALSACGISGTATISPEELAREAAAVDHPKERIGRWTFANWPLYMDASVIKDFDRRYGGSCRYVEEINDNNEFFGKVRRQLEAGRPIGRDIVVLTDYMAAKWVRAGYASPIDKKNVPNEKHLVANLRSIPYDEDRSYTLPYQSGAVGLGYNIKETGRELRSLREFFNPEWKGRVTMLTEAYDSAGAVLLMQGKNPTQAKLDDLLDAIDAIGEQRDKGQFRKFTGNDYTTDLAKGNVAISLVYSGDMVQLQSDNPDVRFVYAEEGSMLFTDNLMEPAKVEHPYAAETMMNFLYEPEVAARLCAYINYLSPVDGIRSILEKSDPEIAENELIFPPDDVREKLYSYPSLTVAEEQAMYERMAEVTGA</sequence>
<name>A0ABU4VJE1_9ACTN</name>
<dbReference type="InterPro" id="IPR006059">
    <property type="entry name" value="SBP"/>
</dbReference>
<keyword evidence="7" id="KW-1185">Reference proteome</keyword>
<dbReference type="PANTHER" id="PTHR30222:SF17">
    <property type="entry name" value="SPERMIDINE_PUTRESCINE-BINDING PERIPLASMIC PROTEIN"/>
    <property type="match status" value="1"/>
</dbReference>
<dbReference type="PROSITE" id="PS51318">
    <property type="entry name" value="TAT"/>
    <property type="match status" value="1"/>
</dbReference>
<comment type="caution">
    <text evidence="6">The sequence shown here is derived from an EMBL/GenBank/DDBJ whole genome shotgun (WGS) entry which is preliminary data.</text>
</comment>
<keyword evidence="3" id="KW-0732">Signal</keyword>
<evidence type="ECO:0000256" key="4">
    <source>
        <dbReference type="ARBA" id="ARBA00022764"/>
    </source>
</evidence>
<dbReference type="PRINTS" id="PR00909">
    <property type="entry name" value="SPERMDNBNDNG"/>
</dbReference>
<protein>
    <submittedName>
        <fullName evidence="6">Spermidine/putrescine ABC transporter substrate-binding protein</fullName>
    </submittedName>
</protein>
<gene>
    <name evidence="6" type="ORF">SK069_10160</name>
</gene>
<dbReference type="InterPro" id="IPR006311">
    <property type="entry name" value="TAT_signal"/>
</dbReference>
<evidence type="ECO:0000256" key="3">
    <source>
        <dbReference type="ARBA" id="ARBA00022729"/>
    </source>
</evidence>
<evidence type="ECO:0000256" key="5">
    <source>
        <dbReference type="SAM" id="Phobius"/>
    </source>
</evidence>
<feature type="transmembrane region" description="Helical" evidence="5">
    <location>
        <begin position="26"/>
        <end position="46"/>
    </location>
</feature>
<reference evidence="6 7" key="1">
    <citation type="submission" date="2023-11" db="EMBL/GenBank/DDBJ databases">
        <authorList>
            <person name="Xu M."/>
            <person name="Jiang T."/>
        </authorList>
    </citation>
    <scope>NUCLEOTIDE SEQUENCE [LARGE SCALE GENOMIC DNA]</scope>
    <source>
        <strain evidence="6 7">SD</strain>
    </source>
</reference>
<keyword evidence="5" id="KW-1133">Transmembrane helix</keyword>